<organism evidence="1">
    <name type="scientific">marine sediment metagenome</name>
    <dbReference type="NCBI Taxonomy" id="412755"/>
    <lineage>
        <taxon>unclassified sequences</taxon>
        <taxon>metagenomes</taxon>
        <taxon>ecological metagenomes</taxon>
    </lineage>
</organism>
<feature type="non-terminal residue" evidence="1">
    <location>
        <position position="1"/>
    </location>
</feature>
<dbReference type="EMBL" id="BART01040731">
    <property type="protein sequence ID" value="GAH30728.1"/>
    <property type="molecule type" value="Genomic_DNA"/>
</dbReference>
<proteinExistence type="predicted"/>
<comment type="caution">
    <text evidence="1">The sequence shown here is derived from an EMBL/GenBank/DDBJ whole genome shotgun (WGS) entry which is preliminary data.</text>
</comment>
<sequence length="41" mass="4613">TLLTQFAILQSKVKSNKTPKISKIDKNFNSISKYTISTLVN</sequence>
<protein>
    <submittedName>
        <fullName evidence="1">Uncharacterized protein</fullName>
    </submittedName>
</protein>
<gene>
    <name evidence="1" type="ORF">S01H4_66083</name>
</gene>
<name>X1GCF1_9ZZZZ</name>
<evidence type="ECO:0000313" key="1">
    <source>
        <dbReference type="EMBL" id="GAH30728.1"/>
    </source>
</evidence>
<accession>X1GCF1</accession>
<dbReference type="AlphaFoldDB" id="X1GCF1"/>
<reference evidence="1" key="1">
    <citation type="journal article" date="2014" name="Front. Microbiol.">
        <title>High frequency of phylogenetically diverse reductive dehalogenase-homologous genes in deep subseafloor sedimentary metagenomes.</title>
        <authorList>
            <person name="Kawai M."/>
            <person name="Futagami T."/>
            <person name="Toyoda A."/>
            <person name="Takaki Y."/>
            <person name="Nishi S."/>
            <person name="Hori S."/>
            <person name="Arai W."/>
            <person name="Tsubouchi T."/>
            <person name="Morono Y."/>
            <person name="Uchiyama I."/>
            <person name="Ito T."/>
            <person name="Fujiyama A."/>
            <person name="Inagaki F."/>
            <person name="Takami H."/>
        </authorList>
    </citation>
    <scope>NUCLEOTIDE SEQUENCE</scope>
    <source>
        <strain evidence="1">Expedition CK06-06</strain>
    </source>
</reference>